<accession>A0ACD6A780</accession>
<dbReference type="EnsemblPlants" id="AVESA.00010b.r2.7CG0712440.1">
    <property type="protein sequence ID" value="AVESA.00010b.r2.7CG0712440.1.CDS"/>
    <property type="gene ID" value="AVESA.00010b.r2.7CG0712440"/>
</dbReference>
<reference evidence="1" key="1">
    <citation type="submission" date="2021-05" db="EMBL/GenBank/DDBJ databases">
        <authorList>
            <person name="Scholz U."/>
            <person name="Mascher M."/>
            <person name="Fiebig A."/>
        </authorList>
    </citation>
    <scope>NUCLEOTIDE SEQUENCE [LARGE SCALE GENOMIC DNA]</scope>
</reference>
<dbReference type="Proteomes" id="UP001732700">
    <property type="component" value="Chromosome 7C"/>
</dbReference>
<protein>
    <submittedName>
        <fullName evidence="1">Uncharacterized protein</fullName>
    </submittedName>
</protein>
<reference evidence="1" key="2">
    <citation type="submission" date="2025-09" db="UniProtKB">
        <authorList>
            <consortium name="EnsemblPlants"/>
        </authorList>
    </citation>
    <scope>IDENTIFICATION</scope>
</reference>
<organism evidence="1 2">
    <name type="scientific">Avena sativa</name>
    <name type="common">Oat</name>
    <dbReference type="NCBI Taxonomy" id="4498"/>
    <lineage>
        <taxon>Eukaryota</taxon>
        <taxon>Viridiplantae</taxon>
        <taxon>Streptophyta</taxon>
        <taxon>Embryophyta</taxon>
        <taxon>Tracheophyta</taxon>
        <taxon>Spermatophyta</taxon>
        <taxon>Magnoliopsida</taxon>
        <taxon>Liliopsida</taxon>
        <taxon>Poales</taxon>
        <taxon>Poaceae</taxon>
        <taxon>BOP clade</taxon>
        <taxon>Pooideae</taxon>
        <taxon>Poodae</taxon>
        <taxon>Poeae</taxon>
        <taxon>Poeae Chloroplast Group 1 (Aveneae type)</taxon>
        <taxon>Aveninae</taxon>
        <taxon>Avena</taxon>
    </lineage>
</organism>
<evidence type="ECO:0000313" key="1">
    <source>
        <dbReference type="EnsemblPlants" id="AVESA.00010b.r2.7CG0712440.1.CDS"/>
    </source>
</evidence>
<proteinExistence type="predicted"/>
<sequence length="490" mass="54015">MAGPPPPALPVELVEEILLRLPPDDPACLLRASIVCKTWGAAVSHPSFRRRLHELHRAPPVLGFFHSCHNNRAANFVATTASSFSLAVPDFRSCRALDCRHGRALFFSRGTQELLVWELITGAQQRVPLAADVIYVSAAVLCAADGCDHKCCHGRPFRLVFLFVSTGKADHDDEYDTSACAYSSETGTWGELTSVRSQFLTGFMNHSTVLARRSLLYFMSDDAFILEYDLARNDLTLYETQDIDSLADPETFNLVLAEDGGLQVSQEMYPHLKFWTREARDGLDARWVLSRVINLGSLLQVVDVVDPEVRVVCFAEGANVIFVDTVVGLFTVDLQSERARKVNDERGFCNMVPVVSFYTPAPRAEHQDTLLSSPSKEAGSEEGGVEEKTVDQAQQTFDKGSNVIKEGGFVNAFECFSHDLSIRGPSHEEVALEDASTLNIYGCTLLPKDQKVIDSLCDVPKSAQYKESVKGTSGQDDAGNSTTSDSFRER</sequence>
<name>A0ACD6A780_AVESA</name>
<keyword evidence="2" id="KW-1185">Reference proteome</keyword>
<evidence type="ECO:0000313" key="2">
    <source>
        <dbReference type="Proteomes" id="UP001732700"/>
    </source>
</evidence>